<dbReference type="EMBL" id="BARU01006483">
    <property type="protein sequence ID" value="GAH47351.1"/>
    <property type="molecule type" value="Genomic_DNA"/>
</dbReference>
<gene>
    <name evidence="1" type="ORF">S03H2_12757</name>
</gene>
<name>X1FNT3_9ZZZZ</name>
<evidence type="ECO:0000313" key="1">
    <source>
        <dbReference type="EMBL" id="GAH47351.1"/>
    </source>
</evidence>
<protein>
    <submittedName>
        <fullName evidence="1">Uncharacterized protein</fullName>
    </submittedName>
</protein>
<reference evidence="1" key="1">
    <citation type="journal article" date="2014" name="Front. Microbiol.">
        <title>High frequency of phylogenetically diverse reductive dehalogenase-homologous genes in deep subseafloor sedimentary metagenomes.</title>
        <authorList>
            <person name="Kawai M."/>
            <person name="Futagami T."/>
            <person name="Toyoda A."/>
            <person name="Takaki Y."/>
            <person name="Nishi S."/>
            <person name="Hori S."/>
            <person name="Arai W."/>
            <person name="Tsubouchi T."/>
            <person name="Morono Y."/>
            <person name="Uchiyama I."/>
            <person name="Ito T."/>
            <person name="Fujiyama A."/>
            <person name="Inagaki F."/>
            <person name="Takami H."/>
        </authorList>
    </citation>
    <scope>NUCLEOTIDE SEQUENCE</scope>
    <source>
        <strain evidence="1">Expedition CK06-06</strain>
    </source>
</reference>
<accession>X1FNT3</accession>
<proteinExistence type="predicted"/>
<feature type="non-terminal residue" evidence="1">
    <location>
        <position position="1"/>
    </location>
</feature>
<organism evidence="1">
    <name type="scientific">marine sediment metagenome</name>
    <dbReference type="NCBI Taxonomy" id="412755"/>
    <lineage>
        <taxon>unclassified sequences</taxon>
        <taxon>metagenomes</taxon>
        <taxon>ecological metagenomes</taxon>
    </lineage>
</organism>
<dbReference type="AlphaFoldDB" id="X1FNT3"/>
<comment type="caution">
    <text evidence="1">The sequence shown here is derived from an EMBL/GenBank/DDBJ whole genome shotgun (WGS) entry which is preliminary data.</text>
</comment>
<sequence>DKELIDSTFEELGDRVIKLEPIKIWQKSFKQRLEAATIKGAVKGLFK</sequence>